<proteinExistence type="predicted"/>
<dbReference type="OrthoDB" id="7582741at2"/>
<name>A0A397PHP3_9SPHN</name>
<dbReference type="Proteomes" id="UP000266568">
    <property type="component" value="Unassembled WGS sequence"/>
</dbReference>
<evidence type="ECO:0000313" key="2">
    <source>
        <dbReference type="EMBL" id="RIA46785.1"/>
    </source>
</evidence>
<gene>
    <name evidence="2" type="ORF">DFR49_1344</name>
</gene>
<accession>A0A397PHP3</accession>
<evidence type="ECO:0000256" key="1">
    <source>
        <dbReference type="SAM" id="SignalP"/>
    </source>
</evidence>
<comment type="caution">
    <text evidence="2">The sequence shown here is derived from an EMBL/GenBank/DDBJ whole genome shotgun (WGS) entry which is preliminary data.</text>
</comment>
<dbReference type="PROSITE" id="PS51257">
    <property type="entry name" value="PROKAR_LIPOPROTEIN"/>
    <property type="match status" value="1"/>
</dbReference>
<dbReference type="AlphaFoldDB" id="A0A397PHP3"/>
<evidence type="ECO:0000313" key="3">
    <source>
        <dbReference type="Proteomes" id="UP000266568"/>
    </source>
</evidence>
<dbReference type="EMBL" id="QXDC01000002">
    <property type="protein sequence ID" value="RIA46785.1"/>
    <property type="molecule type" value="Genomic_DNA"/>
</dbReference>
<sequence>MTRFPSALLAATILIAACTPTTVDAPSLLPRANEKLSFDEPDAPPLAAVVPDPALDAAIGGAAKALTAAADRFAGDATRAEALIDAARGAAPGSDSWLDAQVALAGLDDDRATSLAILSDLDQRAADHGITGAPAYPALERLRARAQAQVAAQTARIAALSARLPTG</sequence>
<feature type="signal peptide" evidence="1">
    <location>
        <begin position="1"/>
        <end position="25"/>
    </location>
</feature>
<reference evidence="2 3" key="1">
    <citation type="submission" date="2018-08" db="EMBL/GenBank/DDBJ databases">
        <title>Genomic Encyclopedia of Type Strains, Phase IV (KMG-IV): sequencing the most valuable type-strain genomes for metagenomic binning, comparative biology and taxonomic classification.</title>
        <authorList>
            <person name="Goeker M."/>
        </authorList>
    </citation>
    <scope>NUCLEOTIDE SEQUENCE [LARGE SCALE GENOMIC DNA]</scope>
    <source>
        <strain evidence="2 3">DSM 25527</strain>
    </source>
</reference>
<organism evidence="2 3">
    <name type="scientific">Hephaestia caeni</name>
    <dbReference type="NCBI Taxonomy" id="645617"/>
    <lineage>
        <taxon>Bacteria</taxon>
        <taxon>Pseudomonadati</taxon>
        <taxon>Pseudomonadota</taxon>
        <taxon>Alphaproteobacteria</taxon>
        <taxon>Sphingomonadales</taxon>
        <taxon>Sphingomonadaceae</taxon>
        <taxon>Hephaestia</taxon>
    </lineage>
</organism>
<keyword evidence="3" id="KW-1185">Reference proteome</keyword>
<keyword evidence="1" id="KW-0732">Signal</keyword>
<protein>
    <recommendedName>
        <fullName evidence="4">DUF4142 domain-containing protein</fullName>
    </recommendedName>
</protein>
<evidence type="ECO:0008006" key="4">
    <source>
        <dbReference type="Google" id="ProtNLM"/>
    </source>
</evidence>
<feature type="chain" id="PRO_5017229428" description="DUF4142 domain-containing protein" evidence="1">
    <location>
        <begin position="26"/>
        <end position="167"/>
    </location>
</feature>
<dbReference type="RefSeq" id="WP_119034846.1">
    <property type="nucleotide sequence ID" value="NZ_QXDC01000002.1"/>
</dbReference>